<organism evidence="2 3">
    <name type="scientific">Sphingobacterium kyonggiense</name>
    <dbReference type="NCBI Taxonomy" id="714075"/>
    <lineage>
        <taxon>Bacteria</taxon>
        <taxon>Pseudomonadati</taxon>
        <taxon>Bacteroidota</taxon>
        <taxon>Sphingobacteriia</taxon>
        <taxon>Sphingobacteriales</taxon>
        <taxon>Sphingobacteriaceae</taxon>
        <taxon>Sphingobacterium</taxon>
    </lineage>
</organism>
<dbReference type="RefSeq" id="WP_344674858.1">
    <property type="nucleotide sequence ID" value="NZ_BAAAZI010000009.1"/>
</dbReference>
<proteinExistence type="predicted"/>
<dbReference type="Proteomes" id="UP001500101">
    <property type="component" value="Unassembled WGS sequence"/>
</dbReference>
<dbReference type="PANTHER" id="PTHR37841:SF1">
    <property type="entry name" value="DUF3298 DOMAIN-CONTAINING PROTEIN"/>
    <property type="match status" value="1"/>
</dbReference>
<dbReference type="Pfam" id="PF14903">
    <property type="entry name" value="WG_beta_rep"/>
    <property type="match status" value="4"/>
</dbReference>
<dbReference type="EMBL" id="BAAAZI010000009">
    <property type="protein sequence ID" value="GAA4142174.1"/>
    <property type="molecule type" value="Genomic_DNA"/>
</dbReference>
<feature type="signal peptide" evidence="1">
    <location>
        <begin position="1"/>
        <end position="21"/>
    </location>
</feature>
<comment type="caution">
    <text evidence="2">The sequence shown here is derived from an EMBL/GenBank/DDBJ whole genome shotgun (WGS) entry which is preliminary data.</text>
</comment>
<accession>A0ABP7YWW2</accession>
<dbReference type="PANTHER" id="PTHR37841">
    <property type="entry name" value="GLR2918 PROTEIN"/>
    <property type="match status" value="1"/>
</dbReference>
<feature type="chain" id="PRO_5045943462" evidence="1">
    <location>
        <begin position="22"/>
        <end position="426"/>
    </location>
</feature>
<keyword evidence="1" id="KW-0732">Signal</keyword>
<sequence>MKLRAFTLTFTGLLLSSIAFSQAKIIRGYFPSPGIAIESEFVDDRFFIETDQGFAIFNSKGDQLANGISTNNSLGGKNLSLKNSVFLIKNKDLTNSLMNTDGKILGTGKYKSGLSFITDNTFVKFDDGMFGYINEKGEVINKFDKKRYKLITNKPDKAGGFSSSDMFIASTVFLSHADFPPYSAEGLTKVSDYENKLDGFMNKKLELVIPAKYTAVSRFSEGLAAVSNENNLWGFIDTHGKQIIDFTYSIRPRDFHSGLGLVINRNRKIGYINKSGELVIPADYERATDFYKGYALVKKDYYTPVQLIDSTGKELVKFPKQIVFIDDSVYKSNYSNKNIEVTYDGSETLRQLVDYGKGIFMHGNSYGLVDKEGNVVLDFKYTALKDYANGKMLASLREFVDNKIIKTNGLMDEKGNWLVIIKAPEF</sequence>
<gene>
    <name evidence="2" type="ORF">GCM10022216_22900</name>
</gene>
<evidence type="ECO:0000256" key="1">
    <source>
        <dbReference type="SAM" id="SignalP"/>
    </source>
</evidence>
<evidence type="ECO:0000313" key="3">
    <source>
        <dbReference type="Proteomes" id="UP001500101"/>
    </source>
</evidence>
<dbReference type="InterPro" id="IPR032774">
    <property type="entry name" value="WG_beta_rep"/>
</dbReference>
<reference evidence="3" key="1">
    <citation type="journal article" date="2019" name="Int. J. Syst. Evol. Microbiol.">
        <title>The Global Catalogue of Microorganisms (GCM) 10K type strain sequencing project: providing services to taxonomists for standard genome sequencing and annotation.</title>
        <authorList>
            <consortium name="The Broad Institute Genomics Platform"/>
            <consortium name="The Broad Institute Genome Sequencing Center for Infectious Disease"/>
            <person name="Wu L."/>
            <person name="Ma J."/>
        </authorList>
    </citation>
    <scope>NUCLEOTIDE SEQUENCE [LARGE SCALE GENOMIC DNA]</scope>
    <source>
        <strain evidence="3">JCM 16704</strain>
    </source>
</reference>
<keyword evidence="3" id="KW-1185">Reference proteome</keyword>
<evidence type="ECO:0000313" key="2">
    <source>
        <dbReference type="EMBL" id="GAA4142174.1"/>
    </source>
</evidence>
<protein>
    <submittedName>
        <fullName evidence="2">WG repeat-containing protein</fullName>
    </submittedName>
</protein>
<name>A0ABP7YWW2_9SPHI</name>